<feature type="compositionally biased region" description="Basic and acidic residues" evidence="1">
    <location>
        <begin position="67"/>
        <end position="77"/>
    </location>
</feature>
<accession>A0A9Q0DMB4</accession>
<evidence type="ECO:0000313" key="3">
    <source>
        <dbReference type="Proteomes" id="UP001148018"/>
    </source>
</evidence>
<dbReference type="Proteomes" id="UP001148018">
    <property type="component" value="Unassembled WGS sequence"/>
</dbReference>
<name>A0A9Q0DMB4_9TELE</name>
<sequence length="109" mass="11931">MDGRDAMVASVTPRIARVHLPVSRSSVEGFDLFCVAAGQVQVVLRSLNTKHVVGMPVPVSVQQGAIQRERERERETTLRQAHGNHHRTRWAGRAEGLSEAEGLGPEQGL</sequence>
<feature type="region of interest" description="Disordered" evidence="1">
    <location>
        <begin position="64"/>
        <end position="109"/>
    </location>
</feature>
<dbReference type="AlphaFoldDB" id="A0A9Q0DMB4"/>
<proteinExistence type="predicted"/>
<evidence type="ECO:0000313" key="2">
    <source>
        <dbReference type="EMBL" id="KAJ3591994.1"/>
    </source>
</evidence>
<keyword evidence="3" id="KW-1185">Reference proteome</keyword>
<gene>
    <name evidence="2" type="ORF">NHX12_007124</name>
</gene>
<evidence type="ECO:0000256" key="1">
    <source>
        <dbReference type="SAM" id="MobiDB-lite"/>
    </source>
</evidence>
<comment type="caution">
    <text evidence="2">The sequence shown here is derived from an EMBL/GenBank/DDBJ whole genome shotgun (WGS) entry which is preliminary data.</text>
</comment>
<protein>
    <submittedName>
        <fullName evidence="2">Uncharacterized protein</fullName>
    </submittedName>
</protein>
<dbReference type="EMBL" id="JANIIK010000113">
    <property type="protein sequence ID" value="KAJ3591994.1"/>
    <property type="molecule type" value="Genomic_DNA"/>
</dbReference>
<organism evidence="2 3">
    <name type="scientific">Muraenolepis orangiensis</name>
    <name type="common">Patagonian moray cod</name>
    <dbReference type="NCBI Taxonomy" id="630683"/>
    <lineage>
        <taxon>Eukaryota</taxon>
        <taxon>Metazoa</taxon>
        <taxon>Chordata</taxon>
        <taxon>Craniata</taxon>
        <taxon>Vertebrata</taxon>
        <taxon>Euteleostomi</taxon>
        <taxon>Actinopterygii</taxon>
        <taxon>Neopterygii</taxon>
        <taxon>Teleostei</taxon>
        <taxon>Neoteleostei</taxon>
        <taxon>Acanthomorphata</taxon>
        <taxon>Zeiogadaria</taxon>
        <taxon>Gadariae</taxon>
        <taxon>Gadiformes</taxon>
        <taxon>Muraenolepidoidei</taxon>
        <taxon>Muraenolepididae</taxon>
        <taxon>Muraenolepis</taxon>
    </lineage>
</organism>
<reference evidence="2" key="1">
    <citation type="submission" date="2022-07" db="EMBL/GenBank/DDBJ databases">
        <title>Chromosome-level genome of Muraenolepis orangiensis.</title>
        <authorList>
            <person name="Kim J."/>
        </authorList>
    </citation>
    <scope>NUCLEOTIDE SEQUENCE</scope>
    <source>
        <strain evidence="2">KU_S4_2022</strain>
        <tissue evidence="2">Muscle</tissue>
    </source>
</reference>